<feature type="compositionally biased region" description="Low complexity" evidence="1">
    <location>
        <begin position="77"/>
        <end position="96"/>
    </location>
</feature>
<dbReference type="EMBL" id="AZEC01000032">
    <property type="protein sequence ID" value="KRL07539.1"/>
    <property type="molecule type" value="Genomic_DNA"/>
</dbReference>
<dbReference type="RefSeq" id="WP_057822552.1">
    <property type="nucleotide sequence ID" value="NZ_AZEC01000032.1"/>
</dbReference>
<organism evidence="3 4">
    <name type="scientific">Schleiferilactobacillus perolens DSM 12744</name>
    <dbReference type="NCBI Taxonomy" id="1423792"/>
    <lineage>
        <taxon>Bacteria</taxon>
        <taxon>Bacillati</taxon>
        <taxon>Bacillota</taxon>
        <taxon>Bacilli</taxon>
        <taxon>Lactobacillales</taxon>
        <taxon>Lactobacillaceae</taxon>
        <taxon>Schleiferilactobacillus</taxon>
    </lineage>
</organism>
<comment type="caution">
    <text evidence="3">The sequence shown here is derived from an EMBL/GenBank/DDBJ whole genome shotgun (WGS) entry which is preliminary data.</text>
</comment>
<dbReference type="PATRIC" id="fig|1423792.3.peg.2073"/>
<feature type="compositionally biased region" description="Polar residues" evidence="1">
    <location>
        <begin position="97"/>
        <end position="106"/>
    </location>
</feature>
<dbReference type="OrthoDB" id="2328913at2"/>
<reference evidence="3 4" key="1">
    <citation type="journal article" date="2015" name="Genome Announc.">
        <title>Expanding the biotechnology potential of lactobacilli through comparative genomics of 213 strains and associated genera.</title>
        <authorList>
            <person name="Sun Z."/>
            <person name="Harris H.M."/>
            <person name="McCann A."/>
            <person name="Guo C."/>
            <person name="Argimon S."/>
            <person name="Zhang W."/>
            <person name="Yang X."/>
            <person name="Jeffery I.B."/>
            <person name="Cooney J.C."/>
            <person name="Kagawa T.F."/>
            <person name="Liu W."/>
            <person name="Song Y."/>
            <person name="Salvetti E."/>
            <person name="Wrobel A."/>
            <person name="Rasinkangas P."/>
            <person name="Parkhill J."/>
            <person name="Rea M.C."/>
            <person name="O'Sullivan O."/>
            <person name="Ritari J."/>
            <person name="Douillard F.P."/>
            <person name="Paul Ross R."/>
            <person name="Yang R."/>
            <person name="Briner A.E."/>
            <person name="Felis G.E."/>
            <person name="de Vos W.M."/>
            <person name="Barrangou R."/>
            <person name="Klaenhammer T.R."/>
            <person name="Caufield P.W."/>
            <person name="Cui Y."/>
            <person name="Zhang H."/>
            <person name="O'Toole P.W."/>
        </authorList>
    </citation>
    <scope>NUCLEOTIDE SEQUENCE [LARGE SCALE GENOMIC DNA]</scope>
    <source>
        <strain evidence="3 4">DSM 12744</strain>
    </source>
</reference>
<feature type="compositionally biased region" description="Polar residues" evidence="1">
    <location>
        <begin position="63"/>
        <end position="76"/>
    </location>
</feature>
<keyword evidence="4" id="KW-1185">Reference proteome</keyword>
<keyword evidence="2" id="KW-0732">Signal</keyword>
<evidence type="ECO:0000313" key="3">
    <source>
        <dbReference type="EMBL" id="KRL07539.1"/>
    </source>
</evidence>
<evidence type="ECO:0000256" key="1">
    <source>
        <dbReference type="SAM" id="MobiDB-lite"/>
    </source>
</evidence>
<dbReference type="PROSITE" id="PS51257">
    <property type="entry name" value="PROKAR_LIPOPROTEIN"/>
    <property type="match status" value="1"/>
</dbReference>
<feature type="signal peptide" evidence="2">
    <location>
        <begin position="1"/>
        <end position="20"/>
    </location>
</feature>
<accession>A0A0R1MSU2</accession>
<evidence type="ECO:0000256" key="2">
    <source>
        <dbReference type="SAM" id="SignalP"/>
    </source>
</evidence>
<feature type="chain" id="PRO_5039604596" description="Lipoprotein" evidence="2">
    <location>
        <begin position="21"/>
        <end position="238"/>
    </location>
</feature>
<gene>
    <name evidence="3" type="ORF">FD09_GL002042</name>
</gene>
<protein>
    <recommendedName>
        <fullName evidence="5">Lipoprotein</fullName>
    </recommendedName>
</protein>
<evidence type="ECO:0008006" key="5">
    <source>
        <dbReference type="Google" id="ProtNLM"/>
    </source>
</evidence>
<feature type="compositionally biased region" description="Basic and acidic residues" evidence="1">
    <location>
        <begin position="36"/>
        <end position="62"/>
    </location>
</feature>
<sequence length="238" mass="24804">MKTRTLSIAIISALSVLLLAGCAEGTNSHSAAVETRTSKVEKSDKSSVENKAPESSKKDVSAKSESSQPAVTSSTPDDSQGTDQTASSTTQQSNSTAPAESSSQAVTTSEQSSSQPAASTTQSSQSVATQSSQKQAASSSVQSTIPLAQFYGKWVGADTFTLYYNASGVMVISQHENMTKTPVVAEPMADGRILFRATSSGVNNVLATVKNGHMYLSLGGYDSTELTRDASWNGQLPE</sequence>
<dbReference type="AlphaFoldDB" id="A0A0R1MSU2"/>
<feature type="compositionally biased region" description="Low complexity" evidence="1">
    <location>
        <begin position="107"/>
        <end position="139"/>
    </location>
</feature>
<feature type="region of interest" description="Disordered" evidence="1">
    <location>
        <begin position="28"/>
        <end position="139"/>
    </location>
</feature>
<name>A0A0R1MSU2_9LACO</name>
<dbReference type="Proteomes" id="UP000051330">
    <property type="component" value="Unassembled WGS sequence"/>
</dbReference>
<evidence type="ECO:0000313" key="4">
    <source>
        <dbReference type="Proteomes" id="UP000051330"/>
    </source>
</evidence>
<proteinExistence type="predicted"/>